<evidence type="ECO:0000256" key="22">
    <source>
        <dbReference type="ARBA" id="ARBA00047470"/>
    </source>
</evidence>
<dbReference type="InterPro" id="IPR017892">
    <property type="entry name" value="Pkinase_C"/>
</dbReference>
<evidence type="ECO:0000256" key="13">
    <source>
        <dbReference type="ARBA" id="ARBA00022741"/>
    </source>
</evidence>
<feature type="domain" description="REM-1" evidence="28">
    <location>
        <begin position="181"/>
        <end position="262"/>
    </location>
</feature>
<keyword evidence="20" id="KW-0539">Nucleus</keyword>
<dbReference type="SUPFAM" id="SSF46585">
    <property type="entry name" value="HR1 repeat"/>
    <property type="match status" value="3"/>
</dbReference>
<comment type="subcellular location">
    <subcellularLocation>
        <location evidence="5">Cleavage furrow</location>
    </subcellularLocation>
    <subcellularLocation>
        <location evidence="4">Cytoplasm</location>
    </subcellularLocation>
    <subcellularLocation>
        <location evidence="3">Membrane</location>
    </subcellularLocation>
    <subcellularLocation>
        <location evidence="2">Midbody</location>
    </subcellularLocation>
    <subcellularLocation>
        <location evidence="1">Nucleus</location>
    </subcellularLocation>
</comment>
<dbReference type="GO" id="GO:0005634">
    <property type="term" value="C:nucleus"/>
    <property type="evidence" value="ECO:0007669"/>
    <property type="project" value="UniProtKB-SubCell"/>
</dbReference>
<dbReference type="GO" id="GO:0005524">
    <property type="term" value="F:ATP binding"/>
    <property type="evidence" value="ECO:0007669"/>
    <property type="project" value="UniProtKB-UniRule"/>
</dbReference>
<comment type="catalytic activity">
    <reaction evidence="21">
        <text>L-threonyl-[protein] + ATP = O-phospho-L-threonyl-[protein] + ADP + H(+)</text>
        <dbReference type="Rhea" id="RHEA:46608"/>
        <dbReference type="Rhea" id="RHEA-COMP:11060"/>
        <dbReference type="Rhea" id="RHEA-COMP:11605"/>
        <dbReference type="ChEBI" id="CHEBI:15378"/>
        <dbReference type="ChEBI" id="CHEBI:30013"/>
        <dbReference type="ChEBI" id="CHEBI:30616"/>
        <dbReference type="ChEBI" id="CHEBI:61977"/>
        <dbReference type="ChEBI" id="CHEBI:456216"/>
        <dbReference type="EC" id="2.7.11.13"/>
    </reaction>
</comment>
<dbReference type="FunFam" id="1.10.287.160:FF:000001">
    <property type="entry name" value="Putative serine/threonine-protein kinase N2"/>
    <property type="match status" value="1"/>
</dbReference>
<dbReference type="SUPFAM" id="SSF49562">
    <property type="entry name" value="C2 domain (Calcium/lipid-binding domain, CaLB)"/>
    <property type="match status" value="1"/>
</dbReference>
<dbReference type="PANTHER" id="PTHR24351">
    <property type="entry name" value="RIBOSOMAL PROTEIN S6 KINASE"/>
    <property type="match status" value="1"/>
</dbReference>
<dbReference type="PROSITE" id="PS51285">
    <property type="entry name" value="AGC_KINASE_CTER"/>
    <property type="match status" value="1"/>
</dbReference>
<dbReference type="InterPro" id="IPR008271">
    <property type="entry name" value="Ser/Thr_kinase_AS"/>
</dbReference>
<feature type="coiled-coil region" evidence="25">
    <location>
        <begin position="82"/>
        <end position="109"/>
    </location>
</feature>
<accession>A0A8C1T4C1</accession>
<dbReference type="Pfam" id="PF00433">
    <property type="entry name" value="Pkinase_C"/>
    <property type="match status" value="1"/>
</dbReference>
<reference evidence="29" key="1">
    <citation type="submission" date="2025-08" db="UniProtKB">
        <authorList>
            <consortium name="Ensembl"/>
        </authorList>
    </citation>
    <scope>IDENTIFICATION</scope>
</reference>
<evidence type="ECO:0000256" key="2">
    <source>
        <dbReference type="ARBA" id="ARBA00004214"/>
    </source>
</evidence>
<dbReference type="Gene3D" id="1.10.510.10">
    <property type="entry name" value="Transferase(Phosphotransferase) domain 1"/>
    <property type="match status" value="1"/>
</dbReference>
<feature type="domain" description="AGC-kinase C-terminal" evidence="27">
    <location>
        <begin position="874"/>
        <end position="941"/>
    </location>
</feature>
<dbReference type="GO" id="GO:0007165">
    <property type="term" value="P:signal transduction"/>
    <property type="evidence" value="ECO:0007669"/>
    <property type="project" value="InterPro"/>
</dbReference>
<evidence type="ECO:0000259" key="28">
    <source>
        <dbReference type="PROSITE" id="PS51860"/>
    </source>
</evidence>
<evidence type="ECO:0000256" key="12">
    <source>
        <dbReference type="ARBA" id="ARBA00022737"/>
    </source>
</evidence>
<evidence type="ECO:0000256" key="8">
    <source>
        <dbReference type="ARBA" id="ARBA00022490"/>
    </source>
</evidence>
<dbReference type="InterPro" id="IPR000961">
    <property type="entry name" value="AGC-kinase_C"/>
</dbReference>
<dbReference type="SMART" id="SM00220">
    <property type="entry name" value="S_TKc"/>
    <property type="match status" value="1"/>
</dbReference>
<evidence type="ECO:0000256" key="17">
    <source>
        <dbReference type="ARBA" id="ARBA00023054"/>
    </source>
</evidence>
<feature type="binding site" evidence="24">
    <location>
        <position position="643"/>
    </location>
    <ligand>
        <name>ATP</name>
        <dbReference type="ChEBI" id="CHEBI:30616"/>
    </ligand>
</feature>
<comment type="catalytic activity">
    <reaction evidence="22">
        <text>L-seryl-[protein] + ATP = O-phospho-L-seryl-[protein] + ADP + H(+)</text>
        <dbReference type="Rhea" id="RHEA:17989"/>
        <dbReference type="Rhea" id="RHEA-COMP:9863"/>
        <dbReference type="Rhea" id="RHEA-COMP:11604"/>
        <dbReference type="ChEBI" id="CHEBI:15378"/>
        <dbReference type="ChEBI" id="CHEBI:29999"/>
        <dbReference type="ChEBI" id="CHEBI:30616"/>
        <dbReference type="ChEBI" id="CHEBI:83421"/>
        <dbReference type="ChEBI" id="CHEBI:456216"/>
        <dbReference type="EC" id="2.7.11.13"/>
    </reaction>
</comment>
<evidence type="ECO:0000259" key="26">
    <source>
        <dbReference type="PROSITE" id="PS50011"/>
    </source>
</evidence>
<dbReference type="GO" id="GO:0030496">
    <property type="term" value="C:midbody"/>
    <property type="evidence" value="ECO:0007669"/>
    <property type="project" value="UniProtKB-SubCell"/>
</dbReference>
<dbReference type="InterPro" id="IPR017441">
    <property type="entry name" value="Protein_kinase_ATP_BS"/>
</dbReference>
<dbReference type="GO" id="GO:0032154">
    <property type="term" value="C:cleavage furrow"/>
    <property type="evidence" value="ECO:0007669"/>
    <property type="project" value="UniProtKB-SubCell"/>
</dbReference>
<dbReference type="FunFam" id="1.10.287.160:FF:000002">
    <property type="entry name" value="Putative serine/threonine-protein kinase N2"/>
    <property type="match status" value="1"/>
</dbReference>
<dbReference type="InterPro" id="IPR011009">
    <property type="entry name" value="Kinase-like_dom_sf"/>
</dbReference>
<dbReference type="InterPro" id="IPR011072">
    <property type="entry name" value="HR1_rho-bd"/>
</dbReference>
<dbReference type="PROSITE" id="PS51860">
    <property type="entry name" value="REM_1"/>
    <property type="match status" value="2"/>
</dbReference>
<dbReference type="Gene3D" id="3.30.200.20">
    <property type="entry name" value="Phosphorylase Kinase, domain 1"/>
    <property type="match status" value="1"/>
</dbReference>
<dbReference type="Ensembl" id="ENSCCRT00015017867.1">
    <property type="protein sequence ID" value="ENSCCRP00015017251.1"/>
    <property type="gene ID" value="ENSCCRG00015005191.1"/>
</dbReference>
<evidence type="ECO:0000256" key="11">
    <source>
        <dbReference type="ARBA" id="ARBA00022679"/>
    </source>
</evidence>
<dbReference type="Gene3D" id="1.10.287.160">
    <property type="entry name" value="HR1 repeat"/>
    <property type="match status" value="3"/>
</dbReference>
<evidence type="ECO:0000256" key="9">
    <source>
        <dbReference type="ARBA" id="ARBA00022527"/>
    </source>
</evidence>
<keyword evidence="17 23" id="KW-0175">Coiled coil</keyword>
<dbReference type="PROSITE" id="PS00107">
    <property type="entry name" value="PROTEIN_KINASE_ATP"/>
    <property type="match status" value="1"/>
</dbReference>
<dbReference type="InterPro" id="IPR036274">
    <property type="entry name" value="HR1_rpt_sf"/>
</dbReference>
<dbReference type="CDD" id="cd05589">
    <property type="entry name" value="STKc_PKN"/>
    <property type="match status" value="1"/>
</dbReference>
<evidence type="ECO:0000256" key="19">
    <source>
        <dbReference type="ARBA" id="ARBA00023163"/>
    </source>
</evidence>
<dbReference type="FunFam" id="3.30.200.20:FF:000058">
    <property type="entry name" value="Putative serine/threonine-protein kinase N2"/>
    <property type="match status" value="1"/>
</dbReference>
<evidence type="ECO:0000256" key="15">
    <source>
        <dbReference type="ARBA" id="ARBA00022840"/>
    </source>
</evidence>
<dbReference type="PROSITE" id="PS00108">
    <property type="entry name" value="PROTEIN_KINASE_ST"/>
    <property type="match status" value="1"/>
</dbReference>
<dbReference type="PROSITE" id="PS50011">
    <property type="entry name" value="PROTEIN_KINASE_DOM"/>
    <property type="match status" value="1"/>
</dbReference>
<dbReference type="AlphaFoldDB" id="A0A8C1T4C1"/>
<evidence type="ECO:0000256" key="18">
    <source>
        <dbReference type="ARBA" id="ARBA00023136"/>
    </source>
</evidence>
<evidence type="ECO:0000256" key="21">
    <source>
        <dbReference type="ARBA" id="ARBA00047272"/>
    </source>
</evidence>
<dbReference type="SMART" id="SM00742">
    <property type="entry name" value="Hr1"/>
    <property type="match status" value="3"/>
</dbReference>
<evidence type="ECO:0000256" key="5">
    <source>
        <dbReference type="ARBA" id="ARBA00004626"/>
    </source>
</evidence>
<dbReference type="GO" id="GO:0031267">
    <property type="term" value="F:small GTPase binding"/>
    <property type="evidence" value="ECO:0007669"/>
    <property type="project" value="InterPro"/>
</dbReference>
<dbReference type="InterPro" id="IPR037313">
    <property type="entry name" value="PKN_HR1_1"/>
</dbReference>
<evidence type="ECO:0000256" key="7">
    <source>
        <dbReference type="ARBA" id="ARBA00012429"/>
    </source>
</evidence>
<sequence>FCFSNWDCFIFKYHLSVLQSDPGGLSVLEQLGLDHSSDFSDSSVQQRLDEQRERIRREIRKELKIKEGAENLRRATTDKRNAQQVESQLRSSNRRLDSLHAQLQELDAHIVVKGTDDSRGETISLIFVLRKKVLLPFTVINQIKNDKKMLQTAQQMLQDSKTKIDIIRMQIRKAVQAYEHDDDAQGKPDPCGMELRIEELRHHYRVEHAVAEGAKNVLRLLGASKVQDKKAMSEAQCRLSESSQRLDLLRDSLDRRLAELPEDHPKASVIKEELVLASSPAFSSRHGAPYLHNQYSTLSKPSPLTGTLQVTLLGCMGVMEVVPGRSRGSQVVLPCYSLGEGRSFMRSGKGLYSRSGSVSGKTPPKTDELSSEVSAVLKLDNTVVGQTAWKTVGEQGWDQTFTIELERSREMEIAVYWRDYRSLCALKFLKLEDFLDNQKHRVQLELEPQGLLLAEVTFFNPVIERVPRLKRQKKVFSKQQGKAFLRARQMNVDIGTWVRLLRNAIPTVNNTGTYSPHAHTVQTGLDFDSPVKVDIRRDVMDTGTPVRDSLYNSSSFLINPSPSPCNSSPLSQVHSNTGYKDSQVYLSLYSGFLVCVCLCVNSKQKKTPLSLQDFRLIAVLGRGHFGKVLLAEYKKSGNMYAIKALKKGDIVARDEVESLMCEKRIFETVNSAQHPFLVNLFACFQTPEHVCFVMEYTAGGDLMMHIHADVFTEPRAVFYAACVVLGLQFLHDNKIVYRDLKLDNLLLDTEGYVKIADFGLCKEGMGFGDRTSTFCGTPEFLAPEVLTDTSYTRAVDWWGLGVLIYEMLVGESPFPGDDEEEVFDSIVNDEVRYPRFLSSEAIGIMRRLLRRNPERRLGSSEKDAEDVKKQPFFRNMDWEALLLRKLPPPFLPTIGGKEDISNFDEEFTTEVPALTPPREPRVLSRKDQDSFRDFDYVSDLC</sequence>
<dbReference type="InterPro" id="IPR035892">
    <property type="entry name" value="C2_domain_sf"/>
</dbReference>
<keyword evidence="15 24" id="KW-0067">ATP-binding</keyword>
<comment type="similarity">
    <text evidence="6">Belongs to the protein kinase superfamily. AGC Ser/Thr protein kinase family. PKC subfamily.</text>
</comment>
<keyword evidence="14" id="KW-0418">Kinase</keyword>
<dbReference type="InterPro" id="IPR000719">
    <property type="entry name" value="Prot_kinase_dom"/>
</dbReference>
<evidence type="ECO:0000313" key="30">
    <source>
        <dbReference type="Proteomes" id="UP000694700"/>
    </source>
</evidence>
<keyword evidence="12" id="KW-0677">Repeat</keyword>
<dbReference type="Pfam" id="PF00069">
    <property type="entry name" value="Pkinase"/>
    <property type="match status" value="1"/>
</dbReference>
<feature type="domain" description="Protein kinase" evidence="26">
    <location>
        <begin position="614"/>
        <end position="873"/>
    </location>
</feature>
<keyword evidence="11" id="KW-0808">Transferase</keyword>
<keyword evidence="9" id="KW-0723">Serine/threonine-protein kinase</keyword>
<proteinExistence type="inferred from homology"/>
<keyword evidence="18" id="KW-0472">Membrane</keyword>
<feature type="domain" description="REM-1" evidence="28">
    <location>
        <begin position="36"/>
        <end position="112"/>
    </location>
</feature>
<dbReference type="Pfam" id="PF02185">
    <property type="entry name" value="HR1"/>
    <property type="match status" value="2"/>
</dbReference>
<evidence type="ECO:0000256" key="10">
    <source>
        <dbReference type="ARBA" id="ARBA00022553"/>
    </source>
</evidence>
<evidence type="ECO:0000256" key="23">
    <source>
        <dbReference type="PROSITE-ProRule" id="PRU01207"/>
    </source>
</evidence>
<evidence type="ECO:0000256" key="16">
    <source>
        <dbReference type="ARBA" id="ARBA00023015"/>
    </source>
</evidence>
<evidence type="ECO:0000256" key="25">
    <source>
        <dbReference type="SAM" id="Coils"/>
    </source>
</evidence>
<keyword evidence="19" id="KW-0804">Transcription</keyword>
<evidence type="ECO:0000259" key="27">
    <source>
        <dbReference type="PROSITE" id="PS51285"/>
    </source>
</evidence>
<keyword evidence="16" id="KW-0805">Transcription regulation</keyword>
<evidence type="ECO:0000256" key="24">
    <source>
        <dbReference type="PROSITE-ProRule" id="PRU10141"/>
    </source>
</evidence>
<protein>
    <recommendedName>
        <fullName evidence="7">protein kinase C</fullName>
        <ecNumber evidence="7">2.7.11.13</ecNumber>
    </recommendedName>
</protein>
<dbReference type="CDD" id="cd11622">
    <property type="entry name" value="HR1_PKN_1"/>
    <property type="match status" value="1"/>
</dbReference>
<keyword evidence="13 24" id="KW-0547">Nucleotide-binding</keyword>
<dbReference type="FunFam" id="1.10.510.10:FF:000038">
    <property type="entry name" value="serine/threonine-protein kinase N2 isoform X1"/>
    <property type="match status" value="1"/>
</dbReference>
<evidence type="ECO:0000313" key="29">
    <source>
        <dbReference type="Ensembl" id="ENSCCRP00015017251.1"/>
    </source>
</evidence>
<evidence type="ECO:0000256" key="3">
    <source>
        <dbReference type="ARBA" id="ARBA00004370"/>
    </source>
</evidence>
<dbReference type="SMART" id="SM00133">
    <property type="entry name" value="S_TK_X"/>
    <property type="match status" value="1"/>
</dbReference>
<evidence type="ECO:0000256" key="20">
    <source>
        <dbReference type="ARBA" id="ARBA00023242"/>
    </source>
</evidence>
<organism evidence="29 30">
    <name type="scientific">Cyprinus carpio</name>
    <name type="common">Common carp</name>
    <dbReference type="NCBI Taxonomy" id="7962"/>
    <lineage>
        <taxon>Eukaryota</taxon>
        <taxon>Metazoa</taxon>
        <taxon>Chordata</taxon>
        <taxon>Craniata</taxon>
        <taxon>Vertebrata</taxon>
        <taxon>Euteleostomi</taxon>
        <taxon>Actinopterygii</taxon>
        <taxon>Neopterygii</taxon>
        <taxon>Teleostei</taxon>
        <taxon>Ostariophysi</taxon>
        <taxon>Cypriniformes</taxon>
        <taxon>Cyprinidae</taxon>
        <taxon>Cyprininae</taxon>
        <taxon>Cyprinus</taxon>
    </lineage>
</organism>
<name>A0A8C1T4C1_CYPCA</name>
<evidence type="ECO:0000256" key="14">
    <source>
        <dbReference type="ARBA" id="ARBA00022777"/>
    </source>
</evidence>
<dbReference type="GO" id="GO:0005737">
    <property type="term" value="C:cytoplasm"/>
    <property type="evidence" value="ECO:0007669"/>
    <property type="project" value="UniProtKB-SubCell"/>
</dbReference>
<dbReference type="EC" id="2.7.11.13" evidence="7"/>
<evidence type="ECO:0000256" key="1">
    <source>
        <dbReference type="ARBA" id="ARBA00004123"/>
    </source>
</evidence>
<keyword evidence="8" id="KW-0963">Cytoplasm</keyword>
<dbReference type="SUPFAM" id="SSF56112">
    <property type="entry name" value="Protein kinase-like (PK-like)"/>
    <property type="match status" value="1"/>
</dbReference>
<evidence type="ECO:0000256" key="6">
    <source>
        <dbReference type="ARBA" id="ARBA00005490"/>
    </source>
</evidence>
<evidence type="ECO:0000256" key="4">
    <source>
        <dbReference type="ARBA" id="ARBA00004496"/>
    </source>
</evidence>
<dbReference type="GO" id="GO:0004697">
    <property type="term" value="F:diacylglycerol-dependent serine/threonine kinase activity"/>
    <property type="evidence" value="ECO:0007669"/>
    <property type="project" value="UniProtKB-EC"/>
</dbReference>
<dbReference type="Proteomes" id="UP000694700">
    <property type="component" value="Unplaced"/>
</dbReference>
<keyword evidence="10" id="KW-0597">Phosphoprotein</keyword>